<dbReference type="Pfam" id="PF03102">
    <property type="entry name" value="NeuB"/>
    <property type="match status" value="1"/>
</dbReference>
<dbReference type="InterPro" id="IPR013132">
    <property type="entry name" value="PseI/NeuA/B-like_N"/>
</dbReference>
<dbReference type="EMBL" id="LNYB01000031">
    <property type="protein sequence ID" value="KTD01464.1"/>
    <property type="molecule type" value="Genomic_DNA"/>
</dbReference>
<dbReference type="Proteomes" id="UP000251942">
    <property type="component" value="Unassembled WGS sequence"/>
</dbReference>
<dbReference type="PATRIC" id="fig|453.4.peg.1149"/>
<dbReference type="NCBIfam" id="TIGR03569">
    <property type="entry name" value="NeuB_NnaB"/>
    <property type="match status" value="1"/>
</dbReference>
<evidence type="ECO:0000313" key="5">
    <source>
        <dbReference type="Proteomes" id="UP000251942"/>
    </source>
</evidence>
<dbReference type="AlphaFoldDB" id="A0A0W0U0J6"/>
<accession>A0A0W0U0J6</accession>
<dbReference type="Gene3D" id="3.20.20.70">
    <property type="entry name" value="Aldolase class I"/>
    <property type="match status" value="1"/>
</dbReference>
<dbReference type="GO" id="GO:0016051">
    <property type="term" value="P:carbohydrate biosynthetic process"/>
    <property type="evidence" value="ECO:0007669"/>
    <property type="project" value="InterPro"/>
</dbReference>
<dbReference type="EMBL" id="UASS01000018">
    <property type="protein sequence ID" value="SPX61274.1"/>
    <property type="molecule type" value="Genomic_DNA"/>
</dbReference>
<dbReference type="InterPro" id="IPR036732">
    <property type="entry name" value="AFP_Neu5c_C_sf"/>
</dbReference>
<dbReference type="RefSeq" id="WP_058444641.1">
    <property type="nucleotide sequence ID" value="NZ_CAAAHT010000008.1"/>
</dbReference>
<dbReference type="InterPro" id="IPR006190">
    <property type="entry name" value="SAF_AFP_Neu5Ac"/>
</dbReference>
<dbReference type="GO" id="GO:0047444">
    <property type="term" value="F:N-acylneuraminate-9-phosphate synthase activity"/>
    <property type="evidence" value="ECO:0007669"/>
    <property type="project" value="TreeGrafter"/>
</dbReference>
<gene>
    <name evidence="3" type="primary">spsE</name>
    <name evidence="2" type="ORF">Lfee_1068</name>
    <name evidence="3" type="ORF">NCTC12022_02014</name>
</gene>
<dbReference type="Proteomes" id="UP000054698">
    <property type="component" value="Unassembled WGS sequence"/>
</dbReference>
<dbReference type="InterPro" id="IPR013785">
    <property type="entry name" value="Aldolase_TIM"/>
</dbReference>
<evidence type="ECO:0000313" key="4">
    <source>
        <dbReference type="Proteomes" id="UP000054698"/>
    </source>
</evidence>
<proteinExistence type="predicted"/>
<dbReference type="STRING" id="453.Lfee_1068"/>
<organism evidence="2 4">
    <name type="scientific">Legionella feeleii</name>
    <dbReference type="NCBI Taxonomy" id="453"/>
    <lineage>
        <taxon>Bacteria</taxon>
        <taxon>Pseudomonadati</taxon>
        <taxon>Pseudomonadota</taxon>
        <taxon>Gammaproteobacteria</taxon>
        <taxon>Legionellales</taxon>
        <taxon>Legionellaceae</taxon>
        <taxon>Legionella</taxon>
    </lineage>
</organism>
<evidence type="ECO:0000259" key="1">
    <source>
        <dbReference type="PROSITE" id="PS50844"/>
    </source>
</evidence>
<protein>
    <submittedName>
        <fullName evidence="2">N-acetylneuraminic acid synthetase</fullName>
    </submittedName>
</protein>
<dbReference type="InterPro" id="IPR057736">
    <property type="entry name" value="SAF_PseI/NeuA/NeuB"/>
</dbReference>
<dbReference type="InterPro" id="IPR020007">
    <property type="entry name" value="NeuB/NeuA"/>
</dbReference>
<dbReference type="PANTHER" id="PTHR42966:SF1">
    <property type="entry name" value="SIALIC ACID SYNTHASE"/>
    <property type="match status" value="1"/>
</dbReference>
<dbReference type="SUPFAM" id="SSF51269">
    <property type="entry name" value="AFP III-like domain"/>
    <property type="match status" value="1"/>
</dbReference>
<dbReference type="PROSITE" id="PS50844">
    <property type="entry name" value="AFP_LIKE"/>
    <property type="match status" value="1"/>
</dbReference>
<dbReference type="OrthoDB" id="9781701at2"/>
<reference evidence="2 4" key="1">
    <citation type="submission" date="2015-11" db="EMBL/GenBank/DDBJ databases">
        <title>Genomic analysis of 38 Legionella species identifies large and diverse effector repertoires.</title>
        <authorList>
            <person name="Burstein D."/>
            <person name="Amaro F."/>
            <person name="Zusman T."/>
            <person name="Lifshitz Z."/>
            <person name="Cohen O."/>
            <person name="Gilbert J.A."/>
            <person name="Pupko T."/>
            <person name="Shuman H.A."/>
            <person name="Segal G."/>
        </authorList>
    </citation>
    <scope>NUCLEOTIDE SEQUENCE [LARGE SCALE GENOMIC DNA]</scope>
    <source>
        <strain evidence="2 4">WO-44C</strain>
    </source>
</reference>
<reference evidence="3 5" key="2">
    <citation type="submission" date="2018-06" db="EMBL/GenBank/DDBJ databases">
        <authorList>
            <consortium name="Pathogen Informatics"/>
            <person name="Doyle S."/>
        </authorList>
    </citation>
    <scope>NUCLEOTIDE SEQUENCE [LARGE SCALE GENOMIC DNA]</scope>
    <source>
        <strain evidence="3 5">NCTC12022</strain>
    </source>
</reference>
<feature type="domain" description="AFP-like" evidence="1">
    <location>
        <begin position="309"/>
        <end position="361"/>
    </location>
</feature>
<evidence type="ECO:0000313" key="2">
    <source>
        <dbReference type="EMBL" id="KTD01464.1"/>
    </source>
</evidence>
<keyword evidence="4" id="KW-1185">Reference proteome</keyword>
<name>A0A0W0U0J6_9GAMM</name>
<sequence>MHDHKKPVYIIAEAGVNHNGSRDLAFQLVDAAAESGADAVKFQTFKASRLASKKVEKANYQKSTTDKAESQLDMLAKLELPEAWHSDLQKHARERGIEFLSTAFDEQSLQFLQSLNLPVYKVPSGELTNAPLLWRFAKTGKPLIISTGMATLAEVEEGLAIVAHALQFPEEPRRIDEVWQCWSNPQMREMLKGHVTLLHCTSQYPTPWHEVNLRAMDTLAAAFGLDVGYSDHTEGTVIPVAAVSRGARVIEKHFTLDRTLPGPDHQASIEVAELKKLVSDIRALEIALGSPVKAPQASEWDTRRAARQSIVAAHHLPAGKVIERSDLTTARTGGGLPPSLFWELIGSTSSKSYEPGEVFEL</sequence>
<evidence type="ECO:0000313" key="3">
    <source>
        <dbReference type="EMBL" id="SPX61274.1"/>
    </source>
</evidence>
<dbReference type="PANTHER" id="PTHR42966">
    <property type="entry name" value="N-ACETYLNEURAMINATE SYNTHASE"/>
    <property type="match status" value="1"/>
</dbReference>
<dbReference type="SUPFAM" id="SSF51569">
    <property type="entry name" value="Aldolase"/>
    <property type="match status" value="1"/>
</dbReference>
<dbReference type="CDD" id="cd11615">
    <property type="entry name" value="SAF_NeuB_like"/>
    <property type="match status" value="1"/>
</dbReference>
<dbReference type="Gene3D" id="3.90.1210.10">
    <property type="entry name" value="Antifreeze-like/N-acetylneuraminic acid synthase C-terminal domain"/>
    <property type="match status" value="1"/>
</dbReference>
<dbReference type="InterPro" id="IPR051690">
    <property type="entry name" value="PseI-like"/>
</dbReference>